<feature type="region of interest" description="Disordered" evidence="2">
    <location>
        <begin position="336"/>
        <end position="355"/>
    </location>
</feature>
<evidence type="ECO:0000256" key="1">
    <source>
        <dbReference type="SAM" id="Coils"/>
    </source>
</evidence>
<reference evidence="4 5" key="1">
    <citation type="journal article" date="2015" name="Genome Announc.">
        <title>Draft Genome Sequence of Filamentous Marine Cyanobacterium Lyngbya confervoides Strain BDU141951.</title>
        <authorList>
            <person name="Chandrababunaidu M.M."/>
            <person name="Sen D."/>
            <person name="Tripathy S."/>
        </authorList>
    </citation>
    <scope>NUCLEOTIDE SEQUENCE [LARGE SCALE GENOMIC DNA]</scope>
    <source>
        <strain evidence="4 5">BDU141951</strain>
    </source>
</reference>
<keyword evidence="1" id="KW-0175">Coiled coil</keyword>
<keyword evidence="3" id="KW-0812">Transmembrane</keyword>
<keyword evidence="3" id="KW-0472">Membrane</keyword>
<feature type="coiled-coil region" evidence="1">
    <location>
        <begin position="214"/>
        <end position="276"/>
    </location>
</feature>
<evidence type="ECO:0000256" key="3">
    <source>
        <dbReference type="SAM" id="Phobius"/>
    </source>
</evidence>
<name>A0ABD4T440_9CYAN</name>
<feature type="transmembrane region" description="Helical" evidence="3">
    <location>
        <begin position="12"/>
        <end position="30"/>
    </location>
</feature>
<feature type="coiled-coil region" evidence="1">
    <location>
        <begin position="303"/>
        <end position="330"/>
    </location>
</feature>
<dbReference type="Gene3D" id="1.10.287.1490">
    <property type="match status" value="1"/>
</dbReference>
<keyword evidence="3" id="KW-1133">Transmembrane helix</keyword>
<dbReference type="AlphaFoldDB" id="A0ABD4T440"/>
<accession>A0ABD4T440</accession>
<evidence type="ECO:0000313" key="5">
    <source>
        <dbReference type="Proteomes" id="UP000031561"/>
    </source>
</evidence>
<evidence type="ECO:0000313" key="4">
    <source>
        <dbReference type="EMBL" id="MCM1983205.1"/>
    </source>
</evidence>
<gene>
    <name evidence="4" type="ORF">QQ91_0010265</name>
</gene>
<proteinExistence type="predicted"/>
<dbReference type="EMBL" id="JTHE03000058">
    <property type="protein sequence ID" value="MCM1983205.1"/>
    <property type="molecule type" value="Genomic_DNA"/>
</dbReference>
<evidence type="ECO:0008006" key="6">
    <source>
        <dbReference type="Google" id="ProtNLM"/>
    </source>
</evidence>
<dbReference type="RefSeq" id="WP_166282104.1">
    <property type="nucleotide sequence ID" value="NZ_JTHE03000058.1"/>
</dbReference>
<organism evidence="4 5">
    <name type="scientific">Lyngbya confervoides BDU141951</name>
    <dbReference type="NCBI Taxonomy" id="1574623"/>
    <lineage>
        <taxon>Bacteria</taxon>
        <taxon>Bacillati</taxon>
        <taxon>Cyanobacteriota</taxon>
        <taxon>Cyanophyceae</taxon>
        <taxon>Oscillatoriophycideae</taxon>
        <taxon>Oscillatoriales</taxon>
        <taxon>Microcoleaceae</taxon>
        <taxon>Lyngbya</taxon>
    </lineage>
</organism>
<comment type="caution">
    <text evidence="4">The sequence shown here is derived from an EMBL/GenBank/DDBJ whole genome shotgun (WGS) entry which is preliminary data.</text>
</comment>
<sequence>MRQRKRSINSLAIAIFVGMLIIFGATRNFLTPTYRPSSPAIEQLAMATTMTPKAQQLFYGQDPKIEPKAQFHQLCRRSGRAAEARIILGCYTNDGYRGQIVIQSVTDPRLQGTMEVVAAHEMLHAAYQNLSLFERDRLAPKLKQAARRVQDPLLAGILADYAKGDPAIYLNELHSHLGSELGNLDNPDLERHYQQYFRDRQRVVAFARQSSQTLSQLDTEADLLVQEIDRLEADLKATKADLQRSAEALDASQDRLNTLKADLNRLKSETELALAQGDPSLISQFEQARVNLNEAVVRHNDNVRSHQAQVAAFNQEVDTYQNKVAAYNQLARERRSILQPLQADQPEESANPSEP</sequence>
<evidence type="ECO:0000256" key="2">
    <source>
        <dbReference type="SAM" id="MobiDB-lite"/>
    </source>
</evidence>
<protein>
    <recommendedName>
        <fullName evidence="6">Chromosome partition protein Smc</fullName>
    </recommendedName>
</protein>
<keyword evidence="5" id="KW-1185">Reference proteome</keyword>
<dbReference type="Proteomes" id="UP000031561">
    <property type="component" value="Unassembled WGS sequence"/>
</dbReference>